<organism evidence="1 2">
    <name type="scientific">Planoprotostelium fungivorum</name>
    <dbReference type="NCBI Taxonomy" id="1890364"/>
    <lineage>
        <taxon>Eukaryota</taxon>
        <taxon>Amoebozoa</taxon>
        <taxon>Evosea</taxon>
        <taxon>Variosea</taxon>
        <taxon>Cavosteliida</taxon>
        <taxon>Cavosteliaceae</taxon>
        <taxon>Planoprotostelium</taxon>
    </lineage>
</organism>
<dbReference type="EMBL" id="MDYQ01000763">
    <property type="protein sequence ID" value="PRP72894.1"/>
    <property type="molecule type" value="Genomic_DNA"/>
</dbReference>
<dbReference type="AlphaFoldDB" id="A0A2P6MMG4"/>
<reference evidence="1 2" key="1">
    <citation type="journal article" date="2018" name="Genome Biol. Evol.">
        <title>Multiple Roots of Fruiting Body Formation in Amoebozoa.</title>
        <authorList>
            <person name="Hillmann F."/>
            <person name="Forbes G."/>
            <person name="Novohradska S."/>
            <person name="Ferling I."/>
            <person name="Riege K."/>
            <person name="Groth M."/>
            <person name="Westermann M."/>
            <person name="Marz M."/>
            <person name="Spaller T."/>
            <person name="Winckler T."/>
            <person name="Schaap P."/>
            <person name="Glockner G."/>
        </authorList>
    </citation>
    <scope>NUCLEOTIDE SEQUENCE [LARGE SCALE GENOMIC DNA]</scope>
    <source>
        <strain evidence="1 2">Jena</strain>
    </source>
</reference>
<feature type="non-terminal residue" evidence="1">
    <location>
        <position position="277"/>
    </location>
</feature>
<accession>A0A2P6MMG4</accession>
<evidence type="ECO:0000313" key="1">
    <source>
        <dbReference type="EMBL" id="PRP72894.1"/>
    </source>
</evidence>
<protein>
    <submittedName>
        <fullName evidence="1">Uncharacterized protein</fullName>
    </submittedName>
</protein>
<dbReference type="InParanoid" id="A0A2P6MMG4"/>
<evidence type="ECO:0000313" key="2">
    <source>
        <dbReference type="Proteomes" id="UP000241769"/>
    </source>
</evidence>
<name>A0A2P6MMG4_9EUKA</name>
<keyword evidence="2" id="KW-1185">Reference proteome</keyword>
<dbReference type="Proteomes" id="UP000241769">
    <property type="component" value="Unassembled WGS sequence"/>
</dbReference>
<sequence length="277" mass="31591">LKWKLRGEPSRCLKPWPAFNSILLFTFEEGLSKISGSSRLTVVLALGFVKSDLRAGKKPLANYPRSARTLTNVLQRITKQNTGDEHSTAVCTHTTACHSTLTTHRGCVNKGYDESCHNANLTKKREHGAKREIPKTRIFCLFPNYINVMRQGWRSTMSLNQHNMCNTYLVYTPIESLSVFQKCVEQYDDPDAKYEQYKIIPYSGLRNSAYEKELNAGVVPIVRHKPKSQPAVVTLLYHSTGSKDLSWHTTFSHYKQSNSVTSTSWDEDYTYLRISES</sequence>
<proteinExistence type="predicted"/>
<gene>
    <name evidence="1" type="ORF">PROFUN_17104</name>
</gene>
<feature type="non-terminal residue" evidence="1">
    <location>
        <position position="1"/>
    </location>
</feature>
<comment type="caution">
    <text evidence="1">The sequence shown here is derived from an EMBL/GenBank/DDBJ whole genome shotgun (WGS) entry which is preliminary data.</text>
</comment>